<proteinExistence type="predicted"/>
<comment type="caution">
    <text evidence="2">The sequence shown here is derived from an EMBL/GenBank/DDBJ whole genome shotgun (WGS) entry which is preliminary data.</text>
</comment>
<dbReference type="AlphaFoldDB" id="A0A9D3XH09"/>
<evidence type="ECO:0000313" key="2">
    <source>
        <dbReference type="EMBL" id="KAH1179797.1"/>
    </source>
</evidence>
<accession>A0A9D3XH09</accession>
<keyword evidence="1" id="KW-1133">Transmembrane helix</keyword>
<sequence length="122" mass="13778">MDAGAIDGNGVFSVWSLTTIPSETWNQETIYNCTAKESSTGRSINVTVSRETERRDAGDCGIVFYAGLPCIFSLLLIQLLILLWRKCPVRGRVVQRQKEIPMRQIPQTEYATLPYNNRNAPR</sequence>
<dbReference type="Proteomes" id="UP000827986">
    <property type="component" value="Unassembled WGS sequence"/>
</dbReference>
<dbReference type="Gene3D" id="2.60.40.10">
    <property type="entry name" value="Immunoglobulins"/>
    <property type="match status" value="1"/>
</dbReference>
<evidence type="ECO:0000256" key="1">
    <source>
        <dbReference type="SAM" id="Phobius"/>
    </source>
</evidence>
<keyword evidence="3" id="KW-1185">Reference proteome</keyword>
<name>A0A9D3XH09_9SAUR</name>
<dbReference type="SUPFAM" id="SSF48726">
    <property type="entry name" value="Immunoglobulin"/>
    <property type="match status" value="1"/>
</dbReference>
<protein>
    <submittedName>
        <fullName evidence="2">Uncharacterized protein</fullName>
    </submittedName>
</protein>
<feature type="transmembrane region" description="Helical" evidence="1">
    <location>
        <begin position="62"/>
        <end position="84"/>
    </location>
</feature>
<reference evidence="2" key="1">
    <citation type="submission" date="2021-09" db="EMBL/GenBank/DDBJ databases">
        <title>The genome of Mauremys mutica provides insights into the evolution of semi-aquatic lifestyle.</title>
        <authorList>
            <person name="Gong S."/>
            <person name="Gao Y."/>
        </authorList>
    </citation>
    <scope>NUCLEOTIDE SEQUENCE</scope>
    <source>
        <strain evidence="2">MM-2020</strain>
        <tissue evidence="2">Muscle</tissue>
    </source>
</reference>
<organism evidence="2 3">
    <name type="scientific">Mauremys mutica</name>
    <name type="common">yellowpond turtle</name>
    <dbReference type="NCBI Taxonomy" id="74926"/>
    <lineage>
        <taxon>Eukaryota</taxon>
        <taxon>Metazoa</taxon>
        <taxon>Chordata</taxon>
        <taxon>Craniata</taxon>
        <taxon>Vertebrata</taxon>
        <taxon>Euteleostomi</taxon>
        <taxon>Archelosauria</taxon>
        <taxon>Testudinata</taxon>
        <taxon>Testudines</taxon>
        <taxon>Cryptodira</taxon>
        <taxon>Durocryptodira</taxon>
        <taxon>Testudinoidea</taxon>
        <taxon>Geoemydidae</taxon>
        <taxon>Geoemydinae</taxon>
        <taxon>Mauremys</taxon>
    </lineage>
</organism>
<dbReference type="EMBL" id="JAHDVG010000471">
    <property type="protein sequence ID" value="KAH1179797.1"/>
    <property type="molecule type" value="Genomic_DNA"/>
</dbReference>
<keyword evidence="1" id="KW-0472">Membrane</keyword>
<dbReference type="InterPro" id="IPR036179">
    <property type="entry name" value="Ig-like_dom_sf"/>
</dbReference>
<gene>
    <name evidence="2" type="ORF">KIL84_005847</name>
</gene>
<evidence type="ECO:0000313" key="3">
    <source>
        <dbReference type="Proteomes" id="UP000827986"/>
    </source>
</evidence>
<dbReference type="InterPro" id="IPR013783">
    <property type="entry name" value="Ig-like_fold"/>
</dbReference>
<keyword evidence="1" id="KW-0812">Transmembrane</keyword>